<sequence length="118" mass="13808">MSNIDPKDSSALILQDAVTTDLYSKLLQQLQKDMIRAGIDYTIPATITPEVLVVELCDLIQQKLRYHFNEYLNFLYAVDVSEQEIKKCTSEDVEDIAIYVTSLILKREWKKVYYRNRL</sequence>
<dbReference type="RefSeq" id="WP_073315749.1">
    <property type="nucleotide sequence ID" value="NZ_FQYP01000003.1"/>
</dbReference>
<dbReference type="EMBL" id="FQYP01000003">
    <property type="protein sequence ID" value="SHI85164.1"/>
    <property type="molecule type" value="Genomic_DNA"/>
</dbReference>
<organism evidence="1 2">
    <name type="scientific">Aquimarina spongiae</name>
    <dbReference type="NCBI Taxonomy" id="570521"/>
    <lineage>
        <taxon>Bacteria</taxon>
        <taxon>Pseudomonadati</taxon>
        <taxon>Bacteroidota</taxon>
        <taxon>Flavobacteriia</taxon>
        <taxon>Flavobacteriales</taxon>
        <taxon>Flavobacteriaceae</taxon>
        <taxon>Aquimarina</taxon>
    </lineage>
</organism>
<reference evidence="2" key="1">
    <citation type="submission" date="2016-11" db="EMBL/GenBank/DDBJ databases">
        <authorList>
            <person name="Varghese N."/>
            <person name="Submissions S."/>
        </authorList>
    </citation>
    <scope>NUCLEOTIDE SEQUENCE [LARGE SCALE GENOMIC DNA]</scope>
    <source>
        <strain evidence="2">DSM 22623</strain>
    </source>
</reference>
<protein>
    <submittedName>
        <fullName evidence="1">Uncharacterized protein</fullName>
    </submittedName>
</protein>
<dbReference type="OrthoDB" id="1120195at2"/>
<name>A0A1M6EI54_9FLAO</name>
<keyword evidence="2" id="KW-1185">Reference proteome</keyword>
<dbReference type="STRING" id="570521.SAMN04488508_103419"/>
<proteinExistence type="predicted"/>
<dbReference type="AlphaFoldDB" id="A0A1M6EI54"/>
<evidence type="ECO:0000313" key="2">
    <source>
        <dbReference type="Proteomes" id="UP000184432"/>
    </source>
</evidence>
<dbReference type="Proteomes" id="UP000184432">
    <property type="component" value="Unassembled WGS sequence"/>
</dbReference>
<evidence type="ECO:0000313" key="1">
    <source>
        <dbReference type="EMBL" id="SHI85164.1"/>
    </source>
</evidence>
<gene>
    <name evidence="1" type="ORF">SAMN04488508_103419</name>
</gene>
<accession>A0A1M6EI54</accession>